<dbReference type="Pfam" id="PF01565">
    <property type="entry name" value="FAD_binding_4"/>
    <property type="match status" value="1"/>
</dbReference>
<dbReference type="PROSITE" id="PS51387">
    <property type="entry name" value="FAD_PCMH"/>
    <property type="match status" value="1"/>
</dbReference>
<evidence type="ECO:0000256" key="5">
    <source>
        <dbReference type="SAM" id="SignalP"/>
    </source>
</evidence>
<dbReference type="PROSITE" id="PS51257">
    <property type="entry name" value="PROKAR_LIPOPROTEIN"/>
    <property type="match status" value="1"/>
</dbReference>
<evidence type="ECO:0000256" key="3">
    <source>
        <dbReference type="ARBA" id="ARBA00022827"/>
    </source>
</evidence>
<evidence type="ECO:0000259" key="6">
    <source>
        <dbReference type="PROSITE" id="PS51387"/>
    </source>
</evidence>
<reference evidence="7" key="1">
    <citation type="journal article" date="2020" name="Stud. Mycol.">
        <title>101 Dothideomycetes genomes: a test case for predicting lifestyles and emergence of pathogens.</title>
        <authorList>
            <person name="Haridas S."/>
            <person name="Albert R."/>
            <person name="Binder M."/>
            <person name="Bloem J."/>
            <person name="Labutti K."/>
            <person name="Salamov A."/>
            <person name="Andreopoulos B."/>
            <person name="Baker S."/>
            <person name="Barry K."/>
            <person name="Bills G."/>
            <person name="Bluhm B."/>
            <person name="Cannon C."/>
            <person name="Castanera R."/>
            <person name="Culley D."/>
            <person name="Daum C."/>
            <person name="Ezra D."/>
            <person name="Gonzalez J."/>
            <person name="Henrissat B."/>
            <person name="Kuo A."/>
            <person name="Liang C."/>
            <person name="Lipzen A."/>
            <person name="Lutzoni F."/>
            <person name="Magnuson J."/>
            <person name="Mondo S."/>
            <person name="Nolan M."/>
            <person name="Ohm R."/>
            <person name="Pangilinan J."/>
            <person name="Park H.-J."/>
            <person name="Ramirez L."/>
            <person name="Alfaro M."/>
            <person name="Sun H."/>
            <person name="Tritt A."/>
            <person name="Yoshinaga Y."/>
            <person name="Zwiers L.-H."/>
            <person name="Turgeon B."/>
            <person name="Goodwin S."/>
            <person name="Spatafora J."/>
            <person name="Crous P."/>
            <person name="Grigoriev I."/>
        </authorList>
    </citation>
    <scope>NUCLEOTIDE SEQUENCE</scope>
    <source>
        <strain evidence="7">SCOH1-5</strain>
    </source>
</reference>
<dbReference type="Gene3D" id="3.30.43.10">
    <property type="entry name" value="Uridine Diphospho-n-acetylenolpyruvylglucosamine Reductase, domain 2"/>
    <property type="match status" value="1"/>
</dbReference>
<dbReference type="Gene3D" id="3.40.462.20">
    <property type="match status" value="1"/>
</dbReference>
<dbReference type="OrthoDB" id="2151789at2759"/>
<evidence type="ECO:0000256" key="1">
    <source>
        <dbReference type="ARBA" id="ARBA00005466"/>
    </source>
</evidence>
<dbReference type="Proteomes" id="UP000799539">
    <property type="component" value="Unassembled WGS sequence"/>
</dbReference>
<keyword evidence="5" id="KW-0732">Signal</keyword>
<keyword evidence="3" id="KW-0274">FAD</keyword>
<dbReference type="InterPro" id="IPR036318">
    <property type="entry name" value="FAD-bd_PCMH-like_sf"/>
</dbReference>
<dbReference type="AlphaFoldDB" id="A0A6A6FVL3"/>
<dbReference type="Gene3D" id="3.30.465.10">
    <property type="match status" value="1"/>
</dbReference>
<feature type="signal peptide" evidence="5">
    <location>
        <begin position="1"/>
        <end position="25"/>
    </location>
</feature>
<dbReference type="InterPro" id="IPR016167">
    <property type="entry name" value="FAD-bd_PCMH_sub1"/>
</dbReference>
<dbReference type="GO" id="GO:0016491">
    <property type="term" value="F:oxidoreductase activity"/>
    <property type="evidence" value="ECO:0007669"/>
    <property type="project" value="UniProtKB-KW"/>
</dbReference>
<dbReference type="PANTHER" id="PTHR42973">
    <property type="entry name" value="BINDING OXIDOREDUCTASE, PUTATIVE (AFU_ORTHOLOGUE AFUA_1G17690)-RELATED"/>
    <property type="match status" value="1"/>
</dbReference>
<comment type="similarity">
    <text evidence="1">Belongs to the oxygen-dependent FAD-linked oxidoreductase family.</text>
</comment>
<dbReference type="InterPro" id="IPR006094">
    <property type="entry name" value="Oxid_FAD_bind_N"/>
</dbReference>
<evidence type="ECO:0000313" key="7">
    <source>
        <dbReference type="EMBL" id="KAF2217419.1"/>
    </source>
</evidence>
<dbReference type="InterPro" id="IPR016166">
    <property type="entry name" value="FAD-bd_PCMH"/>
</dbReference>
<evidence type="ECO:0000313" key="8">
    <source>
        <dbReference type="Proteomes" id="UP000799539"/>
    </source>
</evidence>
<feature type="domain" description="FAD-binding PCMH-type" evidence="6">
    <location>
        <begin position="78"/>
        <end position="248"/>
    </location>
</feature>
<feature type="chain" id="PRO_5025475886" description="FAD-binding PCMH-type domain-containing protein" evidence="5">
    <location>
        <begin position="26"/>
        <end position="510"/>
    </location>
</feature>
<sequence>MISPGGRMGYLCSAVVALLAFSCNGACSVVAEREGASTEHCASACAVLSKSLPGKVTTATNAAAYQKIQSGYYTTFNSELAPACFVLPTTAEDVGAVVTAAKEAQCPFAVKGGGHTFFAGANSMQDGISIDLQQLNQVTVNDDGSASIGPGNRWGRVFETLDPLGLTVMGGRVSTVGVGGLLVSGGLSFLHPSQGLGVDNIRSYQLVNADGMILEVSQDSHPDLFWALRGGGNNLGIVTRFDVNTVKHQNFWGGSINYNISELEPLMKAYNRLAQPETQDPKATTWFAPVYFPKTGLWLINTEPVYAEPVSTTPEIFKPFMDSPNQLSNSVRITNISSLAQDTAAEAGSTAAEWDITMKMNTEVVHYMRQRIQDGAMDHPALDTLSIPVQILGKTTLSHTTNRGGNALGLSESDGPLLIVQLALSWPAGTAAEDDEAIYALGDALMKDVKQWSVERGLEHRYIYMNYAGRSQNVFEGYGEENHARLRQVARKYDPEGVFQRLLPGGKKVF</sequence>
<proteinExistence type="inferred from homology"/>
<dbReference type="PANTHER" id="PTHR42973:SF54">
    <property type="entry name" value="FAD-BINDING PCMH-TYPE DOMAIN-CONTAINING PROTEIN"/>
    <property type="match status" value="1"/>
</dbReference>
<keyword evidence="2" id="KW-0285">Flavoprotein</keyword>
<keyword evidence="4" id="KW-0560">Oxidoreductase</keyword>
<dbReference type="InterPro" id="IPR050416">
    <property type="entry name" value="FAD-linked_Oxidoreductase"/>
</dbReference>
<protein>
    <recommendedName>
        <fullName evidence="6">FAD-binding PCMH-type domain-containing protein</fullName>
    </recommendedName>
</protein>
<keyword evidence="8" id="KW-1185">Reference proteome</keyword>
<gene>
    <name evidence="7" type="ORF">CERZMDRAFT_92071</name>
</gene>
<dbReference type="InterPro" id="IPR016169">
    <property type="entry name" value="FAD-bd_PCMH_sub2"/>
</dbReference>
<name>A0A6A6FVL3_9PEZI</name>
<organism evidence="7 8">
    <name type="scientific">Cercospora zeae-maydis SCOH1-5</name>
    <dbReference type="NCBI Taxonomy" id="717836"/>
    <lineage>
        <taxon>Eukaryota</taxon>
        <taxon>Fungi</taxon>
        <taxon>Dikarya</taxon>
        <taxon>Ascomycota</taxon>
        <taxon>Pezizomycotina</taxon>
        <taxon>Dothideomycetes</taxon>
        <taxon>Dothideomycetidae</taxon>
        <taxon>Mycosphaerellales</taxon>
        <taxon>Mycosphaerellaceae</taxon>
        <taxon>Cercospora</taxon>
    </lineage>
</organism>
<dbReference type="EMBL" id="ML992662">
    <property type="protein sequence ID" value="KAF2217419.1"/>
    <property type="molecule type" value="Genomic_DNA"/>
</dbReference>
<evidence type="ECO:0000256" key="4">
    <source>
        <dbReference type="ARBA" id="ARBA00023002"/>
    </source>
</evidence>
<dbReference type="GO" id="GO:0071949">
    <property type="term" value="F:FAD binding"/>
    <property type="evidence" value="ECO:0007669"/>
    <property type="project" value="InterPro"/>
</dbReference>
<dbReference type="SUPFAM" id="SSF56176">
    <property type="entry name" value="FAD-binding/transporter-associated domain-like"/>
    <property type="match status" value="1"/>
</dbReference>
<accession>A0A6A6FVL3</accession>
<evidence type="ECO:0000256" key="2">
    <source>
        <dbReference type="ARBA" id="ARBA00022630"/>
    </source>
</evidence>